<feature type="region of interest" description="Disordered" evidence="1">
    <location>
        <begin position="1"/>
        <end position="37"/>
    </location>
</feature>
<dbReference type="Gene3D" id="1.10.418.10">
    <property type="entry name" value="Calponin-like domain"/>
    <property type="match status" value="1"/>
</dbReference>
<feature type="domain" description="Calponin-homology (CH)" evidence="2">
    <location>
        <begin position="84"/>
        <end position="147"/>
    </location>
</feature>
<feature type="compositionally biased region" description="Polar residues" evidence="1">
    <location>
        <begin position="1"/>
        <end position="32"/>
    </location>
</feature>
<dbReference type="Pfam" id="PF00307">
    <property type="entry name" value="CH"/>
    <property type="match status" value="1"/>
</dbReference>
<organism evidence="3 4">
    <name type="scientific">Oesophagostomum dentatum</name>
    <name type="common">Nodular worm</name>
    <dbReference type="NCBI Taxonomy" id="61180"/>
    <lineage>
        <taxon>Eukaryota</taxon>
        <taxon>Metazoa</taxon>
        <taxon>Ecdysozoa</taxon>
        <taxon>Nematoda</taxon>
        <taxon>Chromadorea</taxon>
        <taxon>Rhabditida</taxon>
        <taxon>Rhabditina</taxon>
        <taxon>Rhabditomorpha</taxon>
        <taxon>Strongyloidea</taxon>
        <taxon>Strongylidae</taxon>
        <taxon>Oesophagostomum</taxon>
    </lineage>
</organism>
<accession>A0A0B1TKP6</accession>
<keyword evidence="4" id="KW-1185">Reference proteome</keyword>
<dbReference type="InterPro" id="IPR036872">
    <property type="entry name" value="CH_dom_sf"/>
</dbReference>
<dbReference type="AlphaFoldDB" id="A0A0B1TKP6"/>
<sequence length="153" mass="16427">SRLPSHISQSSHTVNTAQKSSSAIGQPRQSSAAKPVLGKPARVTLEVVHFNRGGIAPKPRDVQAPPADLIKKVFSERLHVELSDNLESIAKELADGAHLCSLVNALRAQTIPSFFTPSTVTLTPPKAKRNVDKFISSCRKLGVPEVGSHLSCY</sequence>
<evidence type="ECO:0000259" key="2">
    <source>
        <dbReference type="Pfam" id="PF00307"/>
    </source>
</evidence>
<feature type="non-terminal residue" evidence="3">
    <location>
        <position position="1"/>
    </location>
</feature>
<proteinExistence type="predicted"/>
<evidence type="ECO:0000256" key="1">
    <source>
        <dbReference type="SAM" id="MobiDB-lite"/>
    </source>
</evidence>
<dbReference type="OrthoDB" id="5867228at2759"/>
<dbReference type="InterPro" id="IPR001715">
    <property type="entry name" value="CH_dom"/>
</dbReference>
<dbReference type="SUPFAM" id="SSF47576">
    <property type="entry name" value="Calponin-homology domain, CH-domain"/>
    <property type="match status" value="1"/>
</dbReference>
<dbReference type="EMBL" id="KN549392">
    <property type="protein sequence ID" value="KHJ97834.1"/>
    <property type="molecule type" value="Genomic_DNA"/>
</dbReference>
<evidence type="ECO:0000313" key="4">
    <source>
        <dbReference type="Proteomes" id="UP000053660"/>
    </source>
</evidence>
<gene>
    <name evidence="3" type="ORF">OESDEN_02183</name>
</gene>
<reference evidence="3 4" key="1">
    <citation type="submission" date="2014-03" db="EMBL/GenBank/DDBJ databases">
        <title>Draft genome of the hookworm Oesophagostomum dentatum.</title>
        <authorList>
            <person name="Mitreva M."/>
        </authorList>
    </citation>
    <scope>NUCLEOTIDE SEQUENCE [LARGE SCALE GENOMIC DNA]</scope>
    <source>
        <strain evidence="3 4">OD-Hann</strain>
    </source>
</reference>
<name>A0A0B1TKP6_OESDE</name>
<dbReference type="Proteomes" id="UP000053660">
    <property type="component" value="Unassembled WGS sequence"/>
</dbReference>
<protein>
    <recommendedName>
        <fullName evidence="2">Calponin-homology (CH) domain-containing protein</fullName>
    </recommendedName>
</protein>
<evidence type="ECO:0000313" key="3">
    <source>
        <dbReference type="EMBL" id="KHJ97834.1"/>
    </source>
</evidence>